<name>A0A0C9YZ52_9AGAM</name>
<dbReference type="STRING" id="765257.A0A0C9YZ52"/>
<evidence type="ECO:0000313" key="2">
    <source>
        <dbReference type="Proteomes" id="UP000054018"/>
    </source>
</evidence>
<dbReference type="HOGENOM" id="CLU_3015042_0_0_1"/>
<evidence type="ECO:0000313" key="1">
    <source>
        <dbReference type="EMBL" id="KIK19259.1"/>
    </source>
</evidence>
<dbReference type="Proteomes" id="UP000054018">
    <property type="component" value="Unassembled WGS sequence"/>
</dbReference>
<reference evidence="1 2" key="1">
    <citation type="submission" date="2014-04" db="EMBL/GenBank/DDBJ databases">
        <authorList>
            <consortium name="DOE Joint Genome Institute"/>
            <person name="Kuo A."/>
            <person name="Kohler A."/>
            <person name="Costa M.D."/>
            <person name="Nagy L.G."/>
            <person name="Floudas D."/>
            <person name="Copeland A."/>
            <person name="Barry K.W."/>
            <person name="Cichocki N."/>
            <person name="Veneault-Fourrey C."/>
            <person name="LaButti K."/>
            <person name="Lindquist E.A."/>
            <person name="Lipzen A."/>
            <person name="Lundell T."/>
            <person name="Morin E."/>
            <person name="Murat C."/>
            <person name="Sun H."/>
            <person name="Tunlid A."/>
            <person name="Henrissat B."/>
            <person name="Grigoriev I.V."/>
            <person name="Hibbett D.S."/>
            <person name="Martin F."/>
            <person name="Nordberg H.P."/>
            <person name="Cantor M.N."/>
            <person name="Hua S.X."/>
        </authorList>
    </citation>
    <scope>NUCLEOTIDE SEQUENCE [LARGE SCALE GENOMIC DNA]</scope>
    <source>
        <strain evidence="1 2">441</strain>
    </source>
</reference>
<keyword evidence="2" id="KW-1185">Reference proteome</keyword>
<dbReference type="EMBL" id="KN833787">
    <property type="protein sequence ID" value="KIK19259.1"/>
    <property type="molecule type" value="Genomic_DNA"/>
</dbReference>
<organism evidence="1 2">
    <name type="scientific">Pisolithus microcarpus 441</name>
    <dbReference type="NCBI Taxonomy" id="765257"/>
    <lineage>
        <taxon>Eukaryota</taxon>
        <taxon>Fungi</taxon>
        <taxon>Dikarya</taxon>
        <taxon>Basidiomycota</taxon>
        <taxon>Agaricomycotina</taxon>
        <taxon>Agaricomycetes</taxon>
        <taxon>Agaricomycetidae</taxon>
        <taxon>Boletales</taxon>
        <taxon>Sclerodermatineae</taxon>
        <taxon>Pisolithaceae</taxon>
        <taxon>Pisolithus</taxon>
    </lineage>
</organism>
<proteinExistence type="predicted"/>
<dbReference type="OrthoDB" id="2685026at2759"/>
<sequence>MRMQWVHYFQNVVTWYLVVIKGWPDEIPFTNLSNVSNVLHQLEGLLCKWELGSVHW</sequence>
<gene>
    <name evidence="1" type="ORF">PISMIDRAFT_107954</name>
</gene>
<protein>
    <submittedName>
        <fullName evidence="1">Uncharacterized protein</fullName>
    </submittedName>
</protein>
<reference evidence="2" key="2">
    <citation type="submission" date="2015-01" db="EMBL/GenBank/DDBJ databases">
        <title>Evolutionary Origins and Diversification of the Mycorrhizal Mutualists.</title>
        <authorList>
            <consortium name="DOE Joint Genome Institute"/>
            <consortium name="Mycorrhizal Genomics Consortium"/>
            <person name="Kohler A."/>
            <person name="Kuo A."/>
            <person name="Nagy L.G."/>
            <person name="Floudas D."/>
            <person name="Copeland A."/>
            <person name="Barry K.W."/>
            <person name="Cichocki N."/>
            <person name="Veneault-Fourrey C."/>
            <person name="LaButti K."/>
            <person name="Lindquist E.A."/>
            <person name="Lipzen A."/>
            <person name="Lundell T."/>
            <person name="Morin E."/>
            <person name="Murat C."/>
            <person name="Riley R."/>
            <person name="Ohm R."/>
            <person name="Sun H."/>
            <person name="Tunlid A."/>
            <person name="Henrissat B."/>
            <person name="Grigoriev I.V."/>
            <person name="Hibbett D.S."/>
            <person name="Martin F."/>
        </authorList>
    </citation>
    <scope>NUCLEOTIDE SEQUENCE [LARGE SCALE GENOMIC DNA]</scope>
    <source>
        <strain evidence="2">441</strain>
    </source>
</reference>
<accession>A0A0C9YZ52</accession>
<dbReference type="AlphaFoldDB" id="A0A0C9YZ52"/>